<dbReference type="EMBL" id="CAJPIN010025694">
    <property type="protein sequence ID" value="CAG2063334.1"/>
    <property type="molecule type" value="Genomic_DNA"/>
</dbReference>
<reference evidence="1" key="1">
    <citation type="submission" date="2021-03" db="EMBL/GenBank/DDBJ databases">
        <authorList>
            <person name="Tran Van P."/>
        </authorList>
    </citation>
    <scope>NUCLEOTIDE SEQUENCE</scope>
</reference>
<proteinExistence type="predicted"/>
<name>A0ABN7P887_TIMPD</name>
<keyword evidence="2" id="KW-1185">Reference proteome</keyword>
<feature type="non-terminal residue" evidence="1">
    <location>
        <position position="92"/>
    </location>
</feature>
<comment type="caution">
    <text evidence="1">The sequence shown here is derived from an EMBL/GenBank/DDBJ whole genome shotgun (WGS) entry which is preliminary data.</text>
</comment>
<organism evidence="1 2">
    <name type="scientific">Timema podura</name>
    <name type="common">Walking stick</name>
    <dbReference type="NCBI Taxonomy" id="61482"/>
    <lineage>
        <taxon>Eukaryota</taxon>
        <taxon>Metazoa</taxon>
        <taxon>Ecdysozoa</taxon>
        <taxon>Arthropoda</taxon>
        <taxon>Hexapoda</taxon>
        <taxon>Insecta</taxon>
        <taxon>Pterygota</taxon>
        <taxon>Neoptera</taxon>
        <taxon>Polyneoptera</taxon>
        <taxon>Phasmatodea</taxon>
        <taxon>Timematodea</taxon>
        <taxon>Timematoidea</taxon>
        <taxon>Timematidae</taxon>
        <taxon>Timema</taxon>
    </lineage>
</organism>
<dbReference type="Proteomes" id="UP001153148">
    <property type="component" value="Unassembled WGS sequence"/>
</dbReference>
<dbReference type="Gene3D" id="3.90.180.10">
    <property type="entry name" value="Medium-chain alcohol dehydrogenases, catalytic domain"/>
    <property type="match status" value="1"/>
</dbReference>
<protein>
    <submittedName>
        <fullName evidence="1">Uncharacterized protein</fullName>
    </submittedName>
</protein>
<evidence type="ECO:0000313" key="1">
    <source>
        <dbReference type="EMBL" id="CAG2063334.1"/>
    </source>
</evidence>
<accession>A0ABN7P887</accession>
<gene>
    <name evidence="1" type="ORF">TPAB3V08_LOCUS10281</name>
</gene>
<evidence type="ECO:0000313" key="2">
    <source>
        <dbReference type="Proteomes" id="UP001153148"/>
    </source>
</evidence>
<sequence length="92" mass="10483">MFGQANQRLWEYQAMNDIGNLELSGTLEDGRRVMSIVQNTKDPIHNSLDPYLTWDIPESWSLEDAATVPWAYSTVESWSLEDAATVPWAYST</sequence>